<dbReference type="PROSITE" id="PS00599">
    <property type="entry name" value="AA_TRANSFER_CLASS_2"/>
    <property type="match status" value="1"/>
</dbReference>
<feature type="modified residue" description="N6-(pyridoxal phosphate)lysine" evidence="9">
    <location>
        <position position="226"/>
    </location>
</feature>
<keyword evidence="5 10" id="KW-0808">Transferase</keyword>
<dbReference type="InterPro" id="IPR015421">
    <property type="entry name" value="PyrdxlP-dep_Trfase_major"/>
</dbReference>
<evidence type="ECO:0000256" key="8">
    <source>
        <dbReference type="ARBA" id="ARBA00047715"/>
    </source>
</evidence>
<comment type="caution">
    <text evidence="12">The sequence shown here is derived from an EMBL/GenBank/DDBJ whole genome shotgun (WGS) entry which is preliminary data.</text>
</comment>
<proteinExistence type="inferred from homology"/>
<dbReference type="InterPro" id="IPR001917">
    <property type="entry name" value="Aminotrans_II_pyridoxalP_BS"/>
</dbReference>
<comment type="function">
    <text evidence="10">Catalyzes the decarboxylative condensation of pimeloyl-[acyl-carrier protein] and L-alanine to produce 8-amino-7-oxononanoate (AON), [acyl-carrier protein], and carbon dioxide.</text>
</comment>
<dbReference type="UniPathway" id="UPA00078"/>
<organism evidence="12">
    <name type="scientific">Thermocrinis ruber</name>
    <dbReference type="NCBI Taxonomy" id="75906"/>
    <lineage>
        <taxon>Bacteria</taxon>
        <taxon>Pseudomonadati</taxon>
        <taxon>Aquificota</taxon>
        <taxon>Aquificia</taxon>
        <taxon>Aquificales</taxon>
        <taxon>Aquificaceae</taxon>
        <taxon>Thermocrinis</taxon>
    </lineage>
</organism>
<sequence>MDWIEEELQKIQQQKLLRRRTLREGLIDLCSNDYLGLREHPEVKEEAIRIIKDYGVGSGASALVSGYTIHHKSLEEKLADFKGVPACVLFGSGYLANLGTIPALVSEGDMILSDQLNHASIIDGCKLSRAKVFVFPHLDYEKVEEILKENRKAYRRCLLVSDSVFSMDGDIAHLPTLLKLSLEYDCMLMLDEAHATGTLGEKGKGILSAFGIPWQENIILMGTLSKALGSYGAFVCGSQKLVDYLINRARSLIFSTSLPPSLCASAKKALEILEREEWMVPTLKSLAEEIHRRLSEMGFFVKFYGTPILPIMLYSEERALELSKYLLEKGVFLQAIRYPTVPMGEARLRLTASLKYKKEDLEYFYTLLESPPPPSLH</sequence>
<comment type="cofactor">
    <cofactor evidence="1 9 10">
        <name>pyridoxal 5'-phosphate</name>
        <dbReference type="ChEBI" id="CHEBI:597326"/>
    </cofactor>
</comment>
<dbReference type="Gene3D" id="3.90.1150.10">
    <property type="entry name" value="Aspartate Aminotransferase, domain 1"/>
    <property type="match status" value="1"/>
</dbReference>
<dbReference type="InterPro" id="IPR004723">
    <property type="entry name" value="AONS_Archaea/Proteobacteria"/>
</dbReference>
<dbReference type="InterPro" id="IPR015422">
    <property type="entry name" value="PyrdxlP-dep_Trfase_small"/>
</dbReference>
<dbReference type="PANTHER" id="PTHR13693">
    <property type="entry name" value="CLASS II AMINOTRANSFERASE/8-AMINO-7-OXONONANOATE SYNTHASE"/>
    <property type="match status" value="1"/>
</dbReference>
<evidence type="ECO:0000256" key="10">
    <source>
        <dbReference type="RuleBase" id="RU003693"/>
    </source>
</evidence>
<evidence type="ECO:0000256" key="1">
    <source>
        <dbReference type="ARBA" id="ARBA00001933"/>
    </source>
</evidence>
<evidence type="ECO:0000256" key="5">
    <source>
        <dbReference type="ARBA" id="ARBA00022679"/>
    </source>
</evidence>
<evidence type="ECO:0000256" key="7">
    <source>
        <dbReference type="ARBA" id="ARBA00022898"/>
    </source>
</evidence>
<accession>A0A7C5X4F4</accession>
<evidence type="ECO:0000256" key="4">
    <source>
        <dbReference type="ARBA" id="ARBA00011738"/>
    </source>
</evidence>
<dbReference type="AlphaFoldDB" id="A0A7C5X4F4"/>
<dbReference type="GO" id="GO:0008710">
    <property type="term" value="F:8-amino-7-oxononanoate synthase activity"/>
    <property type="evidence" value="ECO:0007669"/>
    <property type="project" value="UniProtKB-UniRule"/>
</dbReference>
<reference evidence="12" key="1">
    <citation type="journal article" date="2020" name="mSystems">
        <title>Genome- and Community-Level Interaction Insights into Carbon Utilization and Element Cycling Functions of Hydrothermarchaeota in Hydrothermal Sediment.</title>
        <authorList>
            <person name="Zhou Z."/>
            <person name="Liu Y."/>
            <person name="Xu W."/>
            <person name="Pan J."/>
            <person name="Luo Z.H."/>
            <person name="Li M."/>
        </authorList>
    </citation>
    <scope>NUCLEOTIDE SEQUENCE [LARGE SCALE GENOMIC DNA]</scope>
    <source>
        <strain evidence="12">SpSt-114</strain>
    </source>
</reference>
<dbReference type="NCBIfam" id="TIGR00858">
    <property type="entry name" value="bioF"/>
    <property type="match status" value="1"/>
</dbReference>
<dbReference type="GO" id="GO:0009102">
    <property type="term" value="P:biotin biosynthetic process"/>
    <property type="evidence" value="ECO:0007669"/>
    <property type="project" value="UniProtKB-UniRule"/>
</dbReference>
<feature type="domain" description="Aminotransferase class I/classII large" evidence="11">
    <location>
        <begin position="26"/>
        <end position="363"/>
    </location>
</feature>
<gene>
    <name evidence="12" type="primary">bioF</name>
    <name evidence="12" type="ORF">ENN04_04665</name>
</gene>
<name>A0A7C5X4F4_9AQUI</name>
<comment type="similarity">
    <text evidence="3 10">Belongs to the class-II pyridoxal-phosphate-dependent aminotransferase family. BioF subfamily.</text>
</comment>
<evidence type="ECO:0000256" key="2">
    <source>
        <dbReference type="ARBA" id="ARBA00004746"/>
    </source>
</evidence>
<evidence type="ECO:0000256" key="6">
    <source>
        <dbReference type="ARBA" id="ARBA00022756"/>
    </source>
</evidence>
<dbReference type="InterPro" id="IPR050087">
    <property type="entry name" value="AON_synthase_class-II"/>
</dbReference>
<dbReference type="GO" id="GO:0030170">
    <property type="term" value="F:pyridoxal phosphate binding"/>
    <property type="evidence" value="ECO:0007669"/>
    <property type="project" value="InterPro"/>
</dbReference>
<comment type="catalytic activity">
    <reaction evidence="8 10">
        <text>6-carboxyhexanoyl-[ACP] + L-alanine + H(+) = (8S)-8-amino-7-oxononanoate + holo-[ACP] + CO2</text>
        <dbReference type="Rhea" id="RHEA:42288"/>
        <dbReference type="Rhea" id="RHEA-COMP:9685"/>
        <dbReference type="Rhea" id="RHEA-COMP:9955"/>
        <dbReference type="ChEBI" id="CHEBI:15378"/>
        <dbReference type="ChEBI" id="CHEBI:16526"/>
        <dbReference type="ChEBI" id="CHEBI:57972"/>
        <dbReference type="ChEBI" id="CHEBI:64479"/>
        <dbReference type="ChEBI" id="CHEBI:78846"/>
        <dbReference type="ChEBI" id="CHEBI:149468"/>
        <dbReference type="EC" id="2.3.1.47"/>
    </reaction>
</comment>
<protein>
    <recommendedName>
        <fullName evidence="10">8-amino-7-ketopelargonate synthase</fullName>
        <ecNumber evidence="10">2.3.1.47</ecNumber>
    </recommendedName>
</protein>
<comment type="subunit">
    <text evidence="4 10">Homodimer.</text>
</comment>
<comment type="pathway">
    <text evidence="2 10">Cofactor biosynthesis; biotin biosynthesis.</text>
</comment>
<keyword evidence="7 9" id="KW-0663">Pyridoxal phosphate</keyword>
<dbReference type="Gene3D" id="3.40.640.10">
    <property type="entry name" value="Type I PLP-dependent aspartate aminotransferase-like (Major domain)"/>
    <property type="match status" value="1"/>
</dbReference>
<dbReference type="InterPro" id="IPR004839">
    <property type="entry name" value="Aminotransferase_I/II_large"/>
</dbReference>
<dbReference type="InterPro" id="IPR015424">
    <property type="entry name" value="PyrdxlP-dep_Trfase"/>
</dbReference>
<dbReference type="PANTHER" id="PTHR13693:SF77">
    <property type="entry name" value="8-AMINO-7-OXONONANOATE SYNTHASE"/>
    <property type="match status" value="1"/>
</dbReference>
<evidence type="ECO:0000256" key="9">
    <source>
        <dbReference type="PIRSR" id="PIRSR604723-51"/>
    </source>
</evidence>
<dbReference type="EMBL" id="DSAC01000054">
    <property type="protein sequence ID" value="HHO73914.1"/>
    <property type="molecule type" value="Genomic_DNA"/>
</dbReference>
<keyword evidence="6" id="KW-0093">Biotin biosynthesis</keyword>
<dbReference type="CDD" id="cd06454">
    <property type="entry name" value="KBL_like"/>
    <property type="match status" value="1"/>
</dbReference>
<evidence type="ECO:0000313" key="12">
    <source>
        <dbReference type="EMBL" id="HHO73914.1"/>
    </source>
</evidence>
<dbReference type="SUPFAM" id="SSF53383">
    <property type="entry name" value="PLP-dependent transferases"/>
    <property type="match status" value="1"/>
</dbReference>
<keyword evidence="12" id="KW-0012">Acyltransferase</keyword>
<dbReference type="Pfam" id="PF00155">
    <property type="entry name" value="Aminotran_1_2"/>
    <property type="match status" value="1"/>
</dbReference>
<evidence type="ECO:0000259" key="11">
    <source>
        <dbReference type="Pfam" id="PF00155"/>
    </source>
</evidence>
<dbReference type="EC" id="2.3.1.47" evidence="10"/>
<evidence type="ECO:0000256" key="3">
    <source>
        <dbReference type="ARBA" id="ARBA00010008"/>
    </source>
</evidence>